<evidence type="ECO:0000256" key="1">
    <source>
        <dbReference type="SAM" id="MobiDB-lite"/>
    </source>
</evidence>
<dbReference type="EMBL" id="GL541685">
    <property type="protein sequence ID" value="KDE05530.1"/>
    <property type="molecule type" value="Genomic_DNA"/>
</dbReference>
<keyword evidence="5" id="KW-1185">Reference proteome</keyword>
<dbReference type="EnsemblFungi" id="MVLG_04123T1">
    <property type="protein sequence ID" value="MVLG_04123T1"/>
    <property type="gene ID" value="MVLG_04123"/>
</dbReference>
<dbReference type="Proteomes" id="UP000017200">
    <property type="component" value="Unassembled WGS sequence"/>
</dbReference>
<evidence type="ECO:0000313" key="5">
    <source>
        <dbReference type="Proteomes" id="UP000017200"/>
    </source>
</evidence>
<feature type="transmembrane region" description="Helical" evidence="2">
    <location>
        <begin position="88"/>
        <end position="110"/>
    </location>
</feature>
<dbReference type="EMBL" id="AEIJ01000404">
    <property type="status" value="NOT_ANNOTATED_CDS"/>
    <property type="molecule type" value="Genomic_DNA"/>
</dbReference>
<dbReference type="AlphaFoldDB" id="U5HA91"/>
<feature type="region of interest" description="Disordered" evidence="1">
    <location>
        <begin position="314"/>
        <end position="333"/>
    </location>
</feature>
<organism evidence="3">
    <name type="scientific">Microbotryum lychnidis-dioicae (strain p1A1 Lamole / MvSl-1064)</name>
    <name type="common">Anther smut fungus</name>
    <dbReference type="NCBI Taxonomy" id="683840"/>
    <lineage>
        <taxon>Eukaryota</taxon>
        <taxon>Fungi</taxon>
        <taxon>Dikarya</taxon>
        <taxon>Basidiomycota</taxon>
        <taxon>Pucciniomycotina</taxon>
        <taxon>Microbotryomycetes</taxon>
        <taxon>Microbotryales</taxon>
        <taxon>Microbotryaceae</taxon>
        <taxon>Microbotryum</taxon>
    </lineage>
</organism>
<keyword evidence="2" id="KW-1133">Transmembrane helix</keyword>
<gene>
    <name evidence="3" type="ORF">MVLG_04123</name>
</gene>
<evidence type="ECO:0000256" key="2">
    <source>
        <dbReference type="SAM" id="Phobius"/>
    </source>
</evidence>
<keyword evidence="2" id="KW-0812">Transmembrane</keyword>
<sequence>MRARTYSYCCCAVPMYNTGIYTIIAQFAVISLVTGILSLAAPKIVSVAVPSFGGYILGACCILVALIQVFGFFGVYRERPSLYRQYTLWNLLAVLLALGVALGFIILSCVRHSTALASCEGLFATATTTVAQNSAVCNIWMWVQVGLMGLLWIVIAIAEVYFIMLSYGYGKSQRLDHAKYASLFETVREEIRQSGIYSTDRPLTVDSLEPLVSSTQPQPYAAAPHHGRQNSGLRHEIDMDHEDEIHNSELYLHPSPSGYELDGGVYSHDEGYVGAQPYESHWDPTNGGAYQDEYQHGGGYAGHGYAASAVSGYQDASLPKQRNGPNVLHGKRY</sequence>
<reference evidence="3" key="2">
    <citation type="submission" date="2010-11" db="EMBL/GenBank/DDBJ databases">
        <authorList>
            <consortium name="The Broad Institute Genome Sequencing Platform"/>
            <person name="Earl A."/>
            <person name="Ward D."/>
            <person name="Feldgarden M."/>
            <person name="Gevers D."/>
            <person name="Butler R."/>
            <person name="Young S.K."/>
            <person name="Zeng Q."/>
            <person name="Gargeya S."/>
            <person name="Fitzgerald M."/>
            <person name="Haas B."/>
            <person name="Abouelleil A."/>
            <person name="Alvarado L."/>
            <person name="Arachchi H.M."/>
            <person name="Berlin A."/>
            <person name="Brown A."/>
            <person name="Chapman S.B."/>
            <person name="Chen Z."/>
            <person name="Dunbar C."/>
            <person name="Freedman E."/>
            <person name="Gearin G."/>
            <person name="Gellesch M."/>
            <person name="Goldberg J."/>
            <person name="Griggs A."/>
            <person name="Gujja S."/>
            <person name="Heilman E."/>
            <person name="Heiman D."/>
            <person name="Howarth C."/>
            <person name="Larson L."/>
            <person name="Lui A."/>
            <person name="MacDonald P.J.P."/>
            <person name="Mehta T."/>
            <person name="Montmayeur A."/>
            <person name="Murphy C."/>
            <person name="Neiman D."/>
            <person name="Pearson M."/>
            <person name="Priest M."/>
            <person name="Roberts A."/>
            <person name="Saif S."/>
            <person name="Shea T."/>
            <person name="Shenoy N."/>
            <person name="Sisk P."/>
            <person name="Stolte C."/>
            <person name="Sykes S."/>
            <person name="White J."/>
            <person name="Yandava C."/>
            <person name="Wortman J."/>
            <person name="Nusbaum C."/>
            <person name="Birren B."/>
        </authorList>
    </citation>
    <scope>NUCLEOTIDE SEQUENCE</scope>
    <source>
        <strain evidence="3">P1A1 Lamole</strain>
    </source>
</reference>
<reference evidence="3 5" key="3">
    <citation type="journal article" date="2015" name="BMC Genomics">
        <title>Sex and parasites: genomic and transcriptomic analysis of Microbotryum lychnidis-dioicae, the biotrophic and plant-castrating anther smut fungus.</title>
        <authorList>
            <person name="Perlin M.H."/>
            <person name="Amselem J."/>
            <person name="Fontanillas E."/>
            <person name="Toh S.S."/>
            <person name="Chen Z."/>
            <person name="Goldberg J."/>
            <person name="Duplessis S."/>
            <person name="Henrissat B."/>
            <person name="Young S."/>
            <person name="Zeng Q."/>
            <person name="Aguileta G."/>
            <person name="Petit E."/>
            <person name="Badouin H."/>
            <person name="Andrews J."/>
            <person name="Razeeq D."/>
            <person name="Gabaldon T."/>
            <person name="Quesneville H."/>
            <person name="Giraud T."/>
            <person name="Hood M.E."/>
            <person name="Schultz D.J."/>
            <person name="Cuomo C.A."/>
        </authorList>
    </citation>
    <scope>NUCLEOTIDE SEQUENCE [LARGE SCALE GENOMIC DNA]</scope>
    <source>
        <strain evidence="3">P1A1 Lamole</strain>
        <strain evidence="5">p1A1 Lamole</strain>
    </source>
</reference>
<proteinExistence type="predicted"/>
<evidence type="ECO:0000313" key="4">
    <source>
        <dbReference type="EnsemblFungi" id="MVLG_04123T0"/>
    </source>
</evidence>
<reference evidence="4" key="4">
    <citation type="submission" date="2015-06" db="UniProtKB">
        <authorList>
            <consortium name="EnsemblFungi"/>
        </authorList>
    </citation>
    <scope>IDENTIFICATION</scope>
</reference>
<evidence type="ECO:0000313" key="3">
    <source>
        <dbReference type="EMBL" id="KDE05531.1"/>
    </source>
</evidence>
<dbReference type="EMBL" id="GL541685">
    <property type="protein sequence ID" value="KDE05531.1"/>
    <property type="molecule type" value="Genomic_DNA"/>
</dbReference>
<reference evidence="5" key="1">
    <citation type="submission" date="2010-11" db="EMBL/GenBank/DDBJ databases">
        <title>The genome sequence of Microbotryum violaceum strain p1A1 Lamole.</title>
        <authorList>
            <person name="Cuomo C."/>
            <person name="Perlin M."/>
            <person name="Young S.K."/>
            <person name="Zeng Q."/>
            <person name="Gargeya S."/>
            <person name="Alvarado L."/>
            <person name="Berlin A."/>
            <person name="Chapman S.B."/>
            <person name="Chen Z."/>
            <person name="Freedman E."/>
            <person name="Gellesch M."/>
            <person name="Goldberg J."/>
            <person name="Griggs A."/>
            <person name="Gujja S."/>
            <person name="Heilman E."/>
            <person name="Heiman D."/>
            <person name="Howarth C."/>
            <person name="Mehta T."/>
            <person name="Neiman D."/>
            <person name="Pearson M."/>
            <person name="Roberts A."/>
            <person name="Saif S."/>
            <person name="Shea T."/>
            <person name="Shenoy N."/>
            <person name="Sisk P."/>
            <person name="Stolte C."/>
            <person name="Sykes S."/>
            <person name="White J."/>
            <person name="Yandava C."/>
            <person name="Haas B."/>
            <person name="Nusbaum C."/>
            <person name="Birren B."/>
        </authorList>
    </citation>
    <scope>NUCLEOTIDE SEQUENCE [LARGE SCALE GENOMIC DNA]</scope>
    <source>
        <strain evidence="5">p1A1 Lamole</strain>
    </source>
</reference>
<dbReference type="STRING" id="683840.U5HA91"/>
<dbReference type="EnsemblFungi" id="MVLG_04123T2">
    <property type="protein sequence ID" value="MVLG_04123T2"/>
    <property type="gene ID" value="MVLG_04123"/>
</dbReference>
<dbReference type="EMBL" id="GL541685">
    <property type="protein sequence ID" value="KDE05532.1"/>
    <property type="molecule type" value="Genomic_DNA"/>
</dbReference>
<dbReference type="HOGENOM" id="CLU_900638_0_0_1"/>
<feature type="transmembrane region" description="Helical" evidence="2">
    <location>
        <begin position="20"/>
        <end position="40"/>
    </location>
</feature>
<keyword evidence="2" id="KW-0472">Membrane</keyword>
<accession>U5HA91</accession>
<dbReference type="EnsemblFungi" id="MVLG_04123T0">
    <property type="protein sequence ID" value="MVLG_04123T0"/>
    <property type="gene ID" value="MVLG_04123"/>
</dbReference>
<name>U5HA91_USTV1</name>
<feature type="transmembrane region" description="Helical" evidence="2">
    <location>
        <begin position="149"/>
        <end position="169"/>
    </location>
</feature>
<feature type="transmembrane region" description="Helical" evidence="2">
    <location>
        <begin position="52"/>
        <end position="76"/>
    </location>
</feature>
<dbReference type="InParanoid" id="U5HA91"/>
<protein>
    <submittedName>
        <fullName evidence="3 4">Uncharacterized protein</fullName>
    </submittedName>
</protein>